<evidence type="ECO:0000313" key="4">
    <source>
        <dbReference type="Proteomes" id="UP000184171"/>
    </source>
</evidence>
<keyword evidence="4" id="KW-1185">Reference proteome</keyword>
<dbReference type="CDD" id="cd00156">
    <property type="entry name" value="REC"/>
    <property type="match status" value="1"/>
</dbReference>
<organism evidence="3 4">
    <name type="scientific">Malonomonas rubra DSM 5091</name>
    <dbReference type="NCBI Taxonomy" id="1122189"/>
    <lineage>
        <taxon>Bacteria</taxon>
        <taxon>Pseudomonadati</taxon>
        <taxon>Thermodesulfobacteriota</taxon>
        <taxon>Desulfuromonadia</taxon>
        <taxon>Desulfuromonadales</taxon>
        <taxon>Geopsychrobacteraceae</taxon>
        <taxon>Malonomonas</taxon>
    </lineage>
</organism>
<sequence length="137" mass="15794">MLSAKNRPLSFNTLVFGNGETVLLVEREENLRRLGKDVLEKLNYQVVTASSQQELCCREDVLQQIDLLILDGAAPIRESKEIVQRVREFYPQAKTLFSSVHDTQLETECGRKIASERIINKPFLIEDFSQIVYRTLH</sequence>
<feature type="modified residue" description="4-aspartylphosphate" evidence="1">
    <location>
        <position position="71"/>
    </location>
</feature>
<gene>
    <name evidence="3" type="ORF">SAMN02745165_02249</name>
</gene>
<evidence type="ECO:0000313" key="3">
    <source>
        <dbReference type="EMBL" id="SHJ38083.1"/>
    </source>
</evidence>
<proteinExistence type="predicted"/>
<dbReference type="RefSeq" id="WP_072908824.1">
    <property type="nucleotide sequence ID" value="NZ_FQZT01000007.1"/>
</dbReference>
<protein>
    <submittedName>
        <fullName evidence="3">CheY chemotaxis protein or a CheY-like REC (Receiver) domain</fullName>
    </submittedName>
</protein>
<dbReference type="InterPro" id="IPR011006">
    <property type="entry name" value="CheY-like_superfamily"/>
</dbReference>
<dbReference type="SUPFAM" id="SSF52172">
    <property type="entry name" value="CheY-like"/>
    <property type="match status" value="1"/>
</dbReference>
<dbReference type="Gene3D" id="3.40.50.2300">
    <property type="match status" value="1"/>
</dbReference>
<keyword evidence="1" id="KW-0597">Phosphoprotein</keyword>
<evidence type="ECO:0000256" key="1">
    <source>
        <dbReference type="PROSITE-ProRule" id="PRU00169"/>
    </source>
</evidence>
<dbReference type="Pfam" id="PF00072">
    <property type="entry name" value="Response_reg"/>
    <property type="match status" value="1"/>
</dbReference>
<dbReference type="Proteomes" id="UP000184171">
    <property type="component" value="Unassembled WGS sequence"/>
</dbReference>
<accession>A0A1M6IUF3</accession>
<evidence type="ECO:0000259" key="2">
    <source>
        <dbReference type="PROSITE" id="PS50110"/>
    </source>
</evidence>
<dbReference type="STRING" id="1122189.SAMN02745165_02249"/>
<dbReference type="GO" id="GO:0000160">
    <property type="term" value="P:phosphorelay signal transduction system"/>
    <property type="evidence" value="ECO:0007669"/>
    <property type="project" value="InterPro"/>
</dbReference>
<dbReference type="AlphaFoldDB" id="A0A1M6IUF3"/>
<dbReference type="EMBL" id="FQZT01000007">
    <property type="protein sequence ID" value="SHJ38083.1"/>
    <property type="molecule type" value="Genomic_DNA"/>
</dbReference>
<dbReference type="InterPro" id="IPR001789">
    <property type="entry name" value="Sig_transdc_resp-reg_receiver"/>
</dbReference>
<reference evidence="3 4" key="1">
    <citation type="submission" date="2016-11" db="EMBL/GenBank/DDBJ databases">
        <authorList>
            <person name="Jaros S."/>
            <person name="Januszkiewicz K."/>
            <person name="Wedrychowicz H."/>
        </authorList>
    </citation>
    <scope>NUCLEOTIDE SEQUENCE [LARGE SCALE GENOMIC DNA]</scope>
    <source>
        <strain evidence="3 4">DSM 5091</strain>
    </source>
</reference>
<feature type="domain" description="Response regulatory" evidence="2">
    <location>
        <begin position="21"/>
        <end position="136"/>
    </location>
</feature>
<name>A0A1M6IUF3_MALRU</name>
<dbReference type="PROSITE" id="PS50110">
    <property type="entry name" value="RESPONSE_REGULATORY"/>
    <property type="match status" value="1"/>
</dbReference>